<dbReference type="InterPro" id="IPR012349">
    <property type="entry name" value="Split_barrel_FMN-bd"/>
</dbReference>
<dbReference type="InterPro" id="IPR004378">
    <property type="entry name" value="F420H2_quin_Rdtase"/>
</dbReference>
<dbReference type="Pfam" id="PF04075">
    <property type="entry name" value="F420H2_quin_red"/>
    <property type="match status" value="1"/>
</dbReference>
<evidence type="ECO:0000256" key="3">
    <source>
        <dbReference type="ARBA" id="ARBA00049106"/>
    </source>
</evidence>
<evidence type="ECO:0000256" key="2">
    <source>
        <dbReference type="ARBA" id="ARBA00023002"/>
    </source>
</evidence>
<dbReference type="EMBL" id="CSTD01000002">
    <property type="protein sequence ID" value="CPR11188.1"/>
    <property type="molecule type" value="Genomic_DNA"/>
</dbReference>
<dbReference type="GO" id="GO:0016491">
    <property type="term" value="F:oxidoreductase activity"/>
    <property type="evidence" value="ECO:0007669"/>
    <property type="project" value="UniProtKB-KW"/>
</dbReference>
<reference evidence="4 5" key="1">
    <citation type="submission" date="2015-03" db="EMBL/GenBank/DDBJ databases">
        <authorList>
            <person name="Murphy D."/>
        </authorList>
    </citation>
    <scope>NUCLEOTIDE SEQUENCE [LARGE SCALE GENOMIC DNA]</scope>
    <source>
        <strain evidence="4 5">DSM 44277</strain>
    </source>
</reference>
<accession>A0A0U0WAP1</accession>
<gene>
    <name evidence="4" type="ORF">BN971_02468</name>
</gene>
<comment type="similarity">
    <text evidence="1">Belongs to the F420H(2)-dependent quinone reductase family.</text>
</comment>
<sequence>MPKEKPRSLNSPWVGLIIKYMAKGNAWIYRRSNGRLGGTFGKAPVALLTTMGRKTGEPRVSPLLYLREGDRVVFVASKGGSDKHPLWYLNLKANPKVSVQIKDEVLQLQARDATEAERAEYWPKLDAMYPSFGDYRSWTDRVIPVVICDP</sequence>
<dbReference type="PANTHER" id="PTHR39428:SF3">
    <property type="entry name" value="DEAZAFLAVIN-DEPENDENT NITROREDUCTASE"/>
    <property type="match status" value="1"/>
</dbReference>
<dbReference type="GO" id="GO:0070967">
    <property type="term" value="F:coenzyme F420 binding"/>
    <property type="evidence" value="ECO:0007669"/>
    <property type="project" value="TreeGrafter"/>
</dbReference>
<keyword evidence="2" id="KW-0560">Oxidoreductase</keyword>
<organism evidence="4 5">
    <name type="scientific">Mycobacterium bohemicum DSM 44277</name>
    <dbReference type="NCBI Taxonomy" id="1236609"/>
    <lineage>
        <taxon>Bacteria</taxon>
        <taxon>Bacillati</taxon>
        <taxon>Actinomycetota</taxon>
        <taxon>Actinomycetes</taxon>
        <taxon>Mycobacteriales</taxon>
        <taxon>Mycobacteriaceae</taxon>
        <taxon>Mycobacterium</taxon>
    </lineage>
</organism>
<evidence type="ECO:0000313" key="4">
    <source>
        <dbReference type="EMBL" id="CPR11188.1"/>
    </source>
</evidence>
<dbReference type="SUPFAM" id="SSF50475">
    <property type="entry name" value="FMN-binding split barrel"/>
    <property type="match status" value="1"/>
</dbReference>
<dbReference type="OrthoDB" id="8225825at2"/>
<dbReference type="Gene3D" id="2.30.110.10">
    <property type="entry name" value="Electron Transport, Fmn-binding Protein, Chain A"/>
    <property type="match status" value="1"/>
</dbReference>
<dbReference type="RefSeq" id="WP_085182746.1">
    <property type="nucleotide sequence ID" value="NZ_CSTD01000002.1"/>
</dbReference>
<dbReference type="AlphaFoldDB" id="A0A0U0WAP1"/>
<dbReference type="Proteomes" id="UP000198875">
    <property type="component" value="Unassembled WGS sequence"/>
</dbReference>
<dbReference type="NCBIfam" id="TIGR00026">
    <property type="entry name" value="hi_GC_TIGR00026"/>
    <property type="match status" value="1"/>
</dbReference>
<evidence type="ECO:0000313" key="5">
    <source>
        <dbReference type="Proteomes" id="UP000198875"/>
    </source>
</evidence>
<comment type="catalytic activity">
    <reaction evidence="3">
        <text>oxidized coenzyme F420-(gamma-L-Glu)(n) + a quinol + H(+) = reduced coenzyme F420-(gamma-L-Glu)(n) + a quinone</text>
        <dbReference type="Rhea" id="RHEA:39663"/>
        <dbReference type="Rhea" id="RHEA-COMP:12939"/>
        <dbReference type="Rhea" id="RHEA-COMP:14378"/>
        <dbReference type="ChEBI" id="CHEBI:15378"/>
        <dbReference type="ChEBI" id="CHEBI:24646"/>
        <dbReference type="ChEBI" id="CHEBI:132124"/>
        <dbReference type="ChEBI" id="CHEBI:133980"/>
        <dbReference type="ChEBI" id="CHEBI:139511"/>
    </reaction>
</comment>
<proteinExistence type="inferred from homology"/>
<evidence type="ECO:0000256" key="1">
    <source>
        <dbReference type="ARBA" id="ARBA00008710"/>
    </source>
</evidence>
<dbReference type="GO" id="GO:0005886">
    <property type="term" value="C:plasma membrane"/>
    <property type="evidence" value="ECO:0007669"/>
    <property type="project" value="TreeGrafter"/>
</dbReference>
<name>A0A0U0WAP1_MYCBE</name>
<protein>
    <submittedName>
        <fullName evidence="4">AclJ protein</fullName>
    </submittedName>
</protein>
<dbReference type="PANTHER" id="PTHR39428">
    <property type="entry name" value="F420H(2)-DEPENDENT QUINONE REDUCTASE RV1261C"/>
    <property type="match status" value="1"/>
</dbReference>